<accession>A0AAV6TRP6</accession>
<dbReference type="InterPro" id="IPR052406">
    <property type="entry name" value="Chromatin_Remodeling_Comp"/>
</dbReference>
<sequence length="303" mass="32961">MGERIHRLFDPDEKHHQPAPPCEDVPRKSPQEALAREGCRSRLFLSLLSGLPNEQDFVLGALAGLGAPLLSPRMLEVLVAQAGVWGPGAALGGLYSECWRGVEGRRMRLFWRATLHPPLCATLGVDAAAGEEEEPFLEPWELRAEGCRVTQVALILHNLSFEVQNVSVLVNSAIFIRFLLLCIHCSWANLKQIAFDTLANIAEEVVLCGGEEADRLLLGVVLAGVVSGDRFVALRSMDALAQMAPRNELLLVPRIDTQVCGRLVSLLSVRDVLLLHLALECLCALSELGRAPCDCIARTPGVA</sequence>
<keyword evidence="2" id="KW-0804">Transcription</keyword>
<evidence type="ECO:0000256" key="3">
    <source>
        <dbReference type="ARBA" id="ARBA00023242"/>
    </source>
</evidence>
<organism evidence="5 6">
    <name type="scientific">Oedothorax gibbosus</name>
    <dbReference type="NCBI Taxonomy" id="931172"/>
    <lineage>
        <taxon>Eukaryota</taxon>
        <taxon>Metazoa</taxon>
        <taxon>Ecdysozoa</taxon>
        <taxon>Arthropoda</taxon>
        <taxon>Chelicerata</taxon>
        <taxon>Arachnida</taxon>
        <taxon>Araneae</taxon>
        <taxon>Araneomorphae</taxon>
        <taxon>Entelegynae</taxon>
        <taxon>Araneoidea</taxon>
        <taxon>Linyphiidae</taxon>
        <taxon>Erigoninae</taxon>
        <taxon>Oedothorax</taxon>
    </lineage>
</organism>
<dbReference type="PANTHER" id="PTHR22970:SF14">
    <property type="entry name" value="AT-RICH INTERACTIVE DOMAIN-CONTAINING PROTEIN 2"/>
    <property type="match status" value="1"/>
</dbReference>
<dbReference type="PANTHER" id="PTHR22970">
    <property type="entry name" value="AT-RICH INTERACTIVE DOMAIN-CONTAINING PROTEIN 2"/>
    <property type="match status" value="1"/>
</dbReference>
<evidence type="ECO:0000313" key="5">
    <source>
        <dbReference type="EMBL" id="KAG8174296.1"/>
    </source>
</evidence>
<keyword evidence="6" id="KW-1185">Reference proteome</keyword>
<protein>
    <submittedName>
        <fullName evidence="5">Uncharacterized protein</fullName>
    </submittedName>
</protein>
<feature type="non-terminal residue" evidence="5">
    <location>
        <position position="303"/>
    </location>
</feature>
<dbReference type="SUPFAM" id="SSF48371">
    <property type="entry name" value="ARM repeat"/>
    <property type="match status" value="1"/>
</dbReference>
<dbReference type="InterPro" id="IPR016024">
    <property type="entry name" value="ARM-type_fold"/>
</dbReference>
<evidence type="ECO:0000313" key="6">
    <source>
        <dbReference type="Proteomes" id="UP000827092"/>
    </source>
</evidence>
<feature type="compositionally biased region" description="Basic and acidic residues" evidence="4">
    <location>
        <begin position="1"/>
        <end position="16"/>
    </location>
</feature>
<name>A0AAV6TRP6_9ARAC</name>
<gene>
    <name evidence="5" type="ORF">JTE90_026747</name>
</gene>
<keyword evidence="1" id="KW-0805">Transcription regulation</keyword>
<evidence type="ECO:0000256" key="4">
    <source>
        <dbReference type="SAM" id="MobiDB-lite"/>
    </source>
</evidence>
<dbReference type="EMBL" id="JAFNEN010001259">
    <property type="protein sequence ID" value="KAG8174296.1"/>
    <property type="molecule type" value="Genomic_DNA"/>
</dbReference>
<reference evidence="5 6" key="1">
    <citation type="journal article" date="2022" name="Nat. Ecol. Evol.">
        <title>A masculinizing supergene underlies an exaggerated male reproductive morph in a spider.</title>
        <authorList>
            <person name="Hendrickx F."/>
            <person name="De Corte Z."/>
            <person name="Sonet G."/>
            <person name="Van Belleghem S.M."/>
            <person name="Kostlbacher S."/>
            <person name="Vangestel C."/>
        </authorList>
    </citation>
    <scope>NUCLEOTIDE SEQUENCE [LARGE SCALE GENOMIC DNA]</scope>
    <source>
        <strain evidence="5">W744_W776</strain>
    </source>
</reference>
<evidence type="ECO:0000256" key="1">
    <source>
        <dbReference type="ARBA" id="ARBA00023015"/>
    </source>
</evidence>
<feature type="region of interest" description="Disordered" evidence="4">
    <location>
        <begin position="1"/>
        <end position="29"/>
    </location>
</feature>
<evidence type="ECO:0000256" key="2">
    <source>
        <dbReference type="ARBA" id="ARBA00023163"/>
    </source>
</evidence>
<dbReference type="AlphaFoldDB" id="A0AAV6TRP6"/>
<keyword evidence="3" id="KW-0539">Nucleus</keyword>
<dbReference type="Proteomes" id="UP000827092">
    <property type="component" value="Unassembled WGS sequence"/>
</dbReference>
<proteinExistence type="predicted"/>
<comment type="caution">
    <text evidence="5">The sequence shown here is derived from an EMBL/GenBank/DDBJ whole genome shotgun (WGS) entry which is preliminary data.</text>
</comment>